<dbReference type="InterPro" id="IPR013108">
    <property type="entry name" value="Amidohydro_3"/>
</dbReference>
<dbReference type="Gene3D" id="3.20.20.140">
    <property type="entry name" value="Metal-dependent hydrolases"/>
    <property type="match status" value="1"/>
</dbReference>
<sequence length="598" mass="65460" precursor="true">MTVSRTSHRNHLAGEFLPLSGILPMIASSRAFLVRIIAAYSVAAFGSAARAQVADTIYTGGPIVTVNDAQPTAEAVAVKDGKVLGVGSRAEFQGTHQGPATEVVDLAGKTLLPGFVDGHAHFLGFGSQAVGANLLASPDGDVASIDDVVEKLKDFARGPDVGRTGWIFGIGYDDALLGRHPTRDDLDKVSKDVPVIAVHISGHFSAMNSVGLAKVGYTAETPDPEGGVIRRREGSREPNGVLEELASIPQMIPAINARTPEDKDYFLRRGLELAKSFGYTTVNEGRLMAFQQPDLVSAAERGLLDIDVMSYVDYTAKSLLDTPWFGHSYRNRYRLAGLKITLDGSPQGRTAWRTVPYLVPPDGQQPGYKGYPAIPEMQSIVELLDEAYRKGWPTHVHANGDAAVDQMIAALRAVDVRYPKADRRHTLIHGQFVRKDQLDALKKLDVFASLFPMHTFYWGDWYDRIIGPELAQQISPMRSALDRGLRVNSHTDAPVALPNLLQVMWATVNRVSRQGKVMGPAERLTPMEALKCITLWGAYQHFEEGRKGSLEVGKLADLVILSDDPLTIDPMRINTIRVLETIKEGKTVYRARHGDSKR</sequence>
<proteinExistence type="predicted"/>
<keyword evidence="3" id="KW-1185">Reference proteome</keyword>
<gene>
    <name evidence="2" type="primary">nfdA_4</name>
    <name evidence="2" type="ORF">OJF2_40390</name>
</gene>
<dbReference type="AlphaFoldDB" id="A0A5B9W5B7"/>
<dbReference type="InterPro" id="IPR032466">
    <property type="entry name" value="Metal_Hydrolase"/>
</dbReference>
<evidence type="ECO:0000313" key="3">
    <source>
        <dbReference type="Proteomes" id="UP000324233"/>
    </source>
</evidence>
<dbReference type="SUPFAM" id="SSF51338">
    <property type="entry name" value="Composite domain of metallo-dependent hydrolases"/>
    <property type="match status" value="1"/>
</dbReference>
<accession>A0A5B9W5B7</accession>
<reference evidence="2 3" key="1">
    <citation type="submission" date="2019-08" db="EMBL/GenBank/DDBJ databases">
        <title>Deep-cultivation of Planctomycetes and their phenomic and genomic characterization uncovers novel biology.</title>
        <authorList>
            <person name="Wiegand S."/>
            <person name="Jogler M."/>
            <person name="Boedeker C."/>
            <person name="Pinto D."/>
            <person name="Vollmers J."/>
            <person name="Rivas-Marin E."/>
            <person name="Kohn T."/>
            <person name="Peeters S.H."/>
            <person name="Heuer A."/>
            <person name="Rast P."/>
            <person name="Oberbeckmann S."/>
            <person name="Bunk B."/>
            <person name="Jeske O."/>
            <person name="Meyerdierks A."/>
            <person name="Storesund J.E."/>
            <person name="Kallscheuer N."/>
            <person name="Luecker S."/>
            <person name="Lage O.M."/>
            <person name="Pohl T."/>
            <person name="Merkel B.J."/>
            <person name="Hornburger P."/>
            <person name="Mueller R.-W."/>
            <person name="Bruemmer F."/>
            <person name="Labrenz M."/>
            <person name="Spormann A.M."/>
            <person name="Op den Camp H."/>
            <person name="Overmann J."/>
            <person name="Amann R."/>
            <person name="Jetten M.S.M."/>
            <person name="Mascher T."/>
            <person name="Medema M.H."/>
            <person name="Devos D.P."/>
            <person name="Kaster A.-K."/>
            <person name="Ovreas L."/>
            <person name="Rohde M."/>
            <person name="Galperin M.Y."/>
            <person name="Jogler C."/>
        </authorList>
    </citation>
    <scope>NUCLEOTIDE SEQUENCE [LARGE SCALE GENOMIC DNA]</scope>
    <source>
        <strain evidence="2 3">OJF2</strain>
    </source>
</reference>
<evidence type="ECO:0000313" key="2">
    <source>
        <dbReference type="EMBL" id="QEH35487.1"/>
    </source>
</evidence>
<keyword evidence="2" id="KW-0378">Hydrolase</keyword>
<dbReference type="Gene3D" id="2.30.40.10">
    <property type="entry name" value="Urease, subunit C, domain 1"/>
    <property type="match status" value="1"/>
</dbReference>
<dbReference type="Pfam" id="PF07969">
    <property type="entry name" value="Amidohydro_3"/>
    <property type="match status" value="1"/>
</dbReference>
<dbReference type="EMBL" id="CP042997">
    <property type="protein sequence ID" value="QEH35487.1"/>
    <property type="molecule type" value="Genomic_DNA"/>
</dbReference>
<dbReference type="PANTHER" id="PTHR22642">
    <property type="entry name" value="IMIDAZOLONEPROPIONASE"/>
    <property type="match status" value="1"/>
</dbReference>
<organism evidence="2 3">
    <name type="scientific">Aquisphaera giovannonii</name>
    <dbReference type="NCBI Taxonomy" id="406548"/>
    <lineage>
        <taxon>Bacteria</taxon>
        <taxon>Pseudomonadati</taxon>
        <taxon>Planctomycetota</taxon>
        <taxon>Planctomycetia</taxon>
        <taxon>Isosphaerales</taxon>
        <taxon>Isosphaeraceae</taxon>
        <taxon>Aquisphaera</taxon>
    </lineage>
</organism>
<evidence type="ECO:0000259" key="1">
    <source>
        <dbReference type="Pfam" id="PF07969"/>
    </source>
</evidence>
<dbReference type="InterPro" id="IPR033932">
    <property type="entry name" value="YtcJ-like"/>
</dbReference>
<dbReference type="KEGG" id="agv:OJF2_40390"/>
<dbReference type="Proteomes" id="UP000324233">
    <property type="component" value="Chromosome"/>
</dbReference>
<dbReference type="Gene3D" id="3.10.310.70">
    <property type="match status" value="1"/>
</dbReference>
<dbReference type="CDD" id="cd01300">
    <property type="entry name" value="YtcJ_like"/>
    <property type="match status" value="1"/>
</dbReference>
<dbReference type="InterPro" id="IPR011059">
    <property type="entry name" value="Metal-dep_hydrolase_composite"/>
</dbReference>
<protein>
    <submittedName>
        <fullName evidence="2">N-substituted formamide deformylase</fullName>
        <ecNumber evidence="2">3.5.1.91</ecNumber>
    </submittedName>
</protein>
<dbReference type="EC" id="3.5.1.91" evidence="2"/>
<feature type="domain" description="Amidohydrolase 3" evidence="1">
    <location>
        <begin position="102"/>
        <end position="589"/>
    </location>
</feature>
<dbReference type="SUPFAM" id="SSF51556">
    <property type="entry name" value="Metallo-dependent hydrolases"/>
    <property type="match status" value="1"/>
</dbReference>
<name>A0A5B9W5B7_9BACT</name>
<dbReference type="PANTHER" id="PTHR22642:SF2">
    <property type="entry name" value="PROTEIN LONG AFTER FAR-RED 3"/>
    <property type="match status" value="1"/>
</dbReference>
<dbReference type="GO" id="GO:0016810">
    <property type="term" value="F:hydrolase activity, acting on carbon-nitrogen (but not peptide) bonds"/>
    <property type="evidence" value="ECO:0007669"/>
    <property type="project" value="InterPro"/>
</dbReference>